<name>A0A1M6UWZ7_REIAG</name>
<proteinExistence type="predicted"/>
<organism evidence="1 2">
    <name type="scientific">Reichenbachiella agariperforans</name>
    <dbReference type="NCBI Taxonomy" id="156994"/>
    <lineage>
        <taxon>Bacteria</taxon>
        <taxon>Pseudomonadati</taxon>
        <taxon>Bacteroidota</taxon>
        <taxon>Cytophagia</taxon>
        <taxon>Cytophagales</taxon>
        <taxon>Reichenbachiellaceae</taxon>
        <taxon>Reichenbachiella</taxon>
    </lineage>
</organism>
<dbReference type="EMBL" id="FRAA01000008">
    <property type="protein sequence ID" value="SHK73759.1"/>
    <property type="molecule type" value="Genomic_DNA"/>
</dbReference>
<dbReference type="AlphaFoldDB" id="A0A1M6UWZ7"/>
<dbReference type="RefSeq" id="WP_139281077.1">
    <property type="nucleotide sequence ID" value="NZ_FRAA01000008.1"/>
</dbReference>
<dbReference type="STRING" id="156994.SAMN04488028_10830"/>
<dbReference type="Proteomes" id="UP000184474">
    <property type="component" value="Unassembled WGS sequence"/>
</dbReference>
<gene>
    <name evidence="1" type="ORF">SAMN04488028_10830</name>
</gene>
<keyword evidence="2" id="KW-1185">Reference proteome</keyword>
<reference evidence="2" key="1">
    <citation type="submission" date="2016-11" db="EMBL/GenBank/DDBJ databases">
        <authorList>
            <person name="Varghese N."/>
            <person name="Submissions S."/>
        </authorList>
    </citation>
    <scope>NUCLEOTIDE SEQUENCE [LARGE SCALE GENOMIC DNA]</scope>
    <source>
        <strain evidence="2">DSM 26134</strain>
    </source>
</reference>
<sequence length="116" mass="13361">MLYQTHVASSCQEILHDDQQAFFQPEQSQQPIHYGGLDVGFVGIDRVCGDSLWDYFFGLPIKQYNHEGTIQNIHEEKHGLFYSHRYGKSSQGGLLQKEKKQEEEQQEILLGLYSLG</sequence>
<evidence type="ECO:0000313" key="1">
    <source>
        <dbReference type="EMBL" id="SHK73759.1"/>
    </source>
</evidence>
<accession>A0A1M6UWZ7</accession>
<protein>
    <submittedName>
        <fullName evidence="1">Uncharacterized protein</fullName>
    </submittedName>
</protein>
<evidence type="ECO:0000313" key="2">
    <source>
        <dbReference type="Proteomes" id="UP000184474"/>
    </source>
</evidence>